<dbReference type="EMBL" id="BTGC01000003">
    <property type="protein sequence ID" value="GMM50319.1"/>
    <property type="molecule type" value="Genomic_DNA"/>
</dbReference>
<dbReference type="PROSITE" id="PS50109">
    <property type="entry name" value="HIS_KIN"/>
    <property type="match status" value="1"/>
</dbReference>
<proteinExistence type="inferred from homology"/>
<dbReference type="SUPFAM" id="SSF69012">
    <property type="entry name" value="alpha-ketoacid dehydrogenase kinase, N-terminal domain"/>
    <property type="match status" value="1"/>
</dbReference>
<dbReference type="InterPro" id="IPR036784">
    <property type="entry name" value="AK/P_DHK_N_sf"/>
</dbReference>
<evidence type="ECO:0000256" key="9">
    <source>
        <dbReference type="ARBA" id="ARBA00023128"/>
    </source>
</evidence>
<comment type="similarity">
    <text evidence="2 10">Belongs to the PDK/BCKDK protein kinase family.</text>
</comment>
<name>A0AAV5RFH0_STABA</name>
<dbReference type="AlphaFoldDB" id="A0AAV5RFH0"/>
<comment type="caution">
    <text evidence="12">The sequence shown here is derived from an EMBL/GenBank/DDBJ whole genome shotgun (WGS) entry which is preliminary data.</text>
</comment>
<keyword evidence="3" id="KW-0597">Phosphoprotein</keyword>
<gene>
    <name evidence="12" type="ORF">DASB73_012770</name>
</gene>
<dbReference type="PANTHER" id="PTHR11947:SF20">
    <property type="entry name" value="[3-METHYL-2-OXOBUTANOATE DEHYDROGENASE [LIPOAMIDE]] KINASE, MITOCHONDRIAL"/>
    <property type="match status" value="1"/>
</dbReference>
<comment type="subcellular location">
    <subcellularLocation>
        <location evidence="1 10">Mitochondrion matrix</location>
    </subcellularLocation>
</comment>
<evidence type="ECO:0000256" key="7">
    <source>
        <dbReference type="ARBA" id="ARBA00022840"/>
    </source>
</evidence>
<evidence type="ECO:0000313" key="12">
    <source>
        <dbReference type="EMBL" id="GMM50319.1"/>
    </source>
</evidence>
<dbReference type="SMART" id="SM00387">
    <property type="entry name" value="HATPase_c"/>
    <property type="match status" value="1"/>
</dbReference>
<dbReference type="PANTHER" id="PTHR11947">
    <property type="entry name" value="PYRUVATE DEHYDROGENASE KINASE"/>
    <property type="match status" value="1"/>
</dbReference>
<dbReference type="GO" id="GO:0004740">
    <property type="term" value="F:pyruvate dehydrogenase (acetyl-transferring) kinase activity"/>
    <property type="evidence" value="ECO:0007669"/>
    <property type="project" value="TreeGrafter"/>
</dbReference>
<dbReference type="GO" id="GO:0010906">
    <property type="term" value="P:regulation of glucose metabolic process"/>
    <property type="evidence" value="ECO:0007669"/>
    <property type="project" value="TreeGrafter"/>
</dbReference>
<evidence type="ECO:0000256" key="10">
    <source>
        <dbReference type="RuleBase" id="RU366032"/>
    </source>
</evidence>
<keyword evidence="5 10" id="KW-0547">Nucleotide-binding</keyword>
<dbReference type="InterPro" id="IPR039028">
    <property type="entry name" value="BCKD/PDK"/>
</dbReference>
<dbReference type="SUPFAM" id="SSF55874">
    <property type="entry name" value="ATPase domain of HSP90 chaperone/DNA topoisomerase II/histidine kinase"/>
    <property type="match status" value="1"/>
</dbReference>
<sequence>MLVLGKRIQARRLCQYSALKVQESLRVSQAILDDAIKPTQPIVLNDLLRWRHNLEPKEEALIRNAGKYLELIRTRLARQLDSIRDLPLLAVLNPYISSIYKNYFASYETLSRRKAPKTSHENLAFTEELEDMIGAHTNNVQNLATGIGQCSSILSPEETSDVLWENLRLRIGTRILAEHHIALTKSTASNFVGAVQLDVNPAEIVESIADLLTELASVKFGFSPNVRVDIGKDVTFAYLPHHVEYILMEIMKNSFWALCSRGENVAEDNPVVVTVIRSGQGVLIRVRDRGGGIPPEHEKRVFDFSFSSVTKSHKKYEDDTDRSLAGLGYGLPMSKVYAEFFGGQIQLQSYFGWGTDAYVTLPSPFTSINSNR</sequence>
<organism evidence="12 13">
    <name type="scientific">Starmerella bacillaris</name>
    <name type="common">Yeast</name>
    <name type="synonym">Candida zemplinina</name>
    <dbReference type="NCBI Taxonomy" id="1247836"/>
    <lineage>
        <taxon>Eukaryota</taxon>
        <taxon>Fungi</taxon>
        <taxon>Dikarya</taxon>
        <taxon>Ascomycota</taxon>
        <taxon>Saccharomycotina</taxon>
        <taxon>Dipodascomycetes</taxon>
        <taxon>Dipodascales</taxon>
        <taxon>Trichomonascaceae</taxon>
        <taxon>Starmerella</taxon>
    </lineage>
</organism>
<evidence type="ECO:0000259" key="11">
    <source>
        <dbReference type="PROSITE" id="PS50109"/>
    </source>
</evidence>
<evidence type="ECO:0000256" key="4">
    <source>
        <dbReference type="ARBA" id="ARBA00022679"/>
    </source>
</evidence>
<dbReference type="GO" id="GO:0005524">
    <property type="term" value="F:ATP binding"/>
    <property type="evidence" value="ECO:0007669"/>
    <property type="project" value="UniProtKB-UniRule"/>
</dbReference>
<dbReference type="Gene3D" id="1.20.140.20">
    <property type="entry name" value="Alpha-ketoacid/pyruvate dehydrogenase kinase, N-terminal domain"/>
    <property type="match status" value="1"/>
</dbReference>
<dbReference type="InterPro" id="IPR005467">
    <property type="entry name" value="His_kinase_dom"/>
</dbReference>
<keyword evidence="6 10" id="KW-0418">Kinase</keyword>
<protein>
    <recommendedName>
        <fullName evidence="10">Protein-serine/threonine kinase</fullName>
        <ecNumber evidence="10">2.7.11.-</ecNumber>
    </recommendedName>
</protein>
<dbReference type="GO" id="GO:0005759">
    <property type="term" value="C:mitochondrial matrix"/>
    <property type="evidence" value="ECO:0007669"/>
    <property type="project" value="UniProtKB-SubCell"/>
</dbReference>
<dbReference type="PRINTS" id="PR00344">
    <property type="entry name" value="BCTRLSENSOR"/>
</dbReference>
<keyword evidence="7 10" id="KW-0067">ATP-binding</keyword>
<dbReference type="InterPro" id="IPR004358">
    <property type="entry name" value="Sig_transdc_His_kin-like_C"/>
</dbReference>
<evidence type="ECO:0000256" key="2">
    <source>
        <dbReference type="ARBA" id="ARBA00006155"/>
    </source>
</evidence>
<feature type="domain" description="Histidine kinase" evidence="11">
    <location>
        <begin position="243"/>
        <end position="365"/>
    </location>
</feature>
<dbReference type="InterPro" id="IPR003594">
    <property type="entry name" value="HATPase_dom"/>
</dbReference>
<evidence type="ECO:0000313" key="13">
    <source>
        <dbReference type="Proteomes" id="UP001362899"/>
    </source>
</evidence>
<reference evidence="12 13" key="1">
    <citation type="journal article" date="2023" name="Elife">
        <title>Identification of key yeast species and microbe-microbe interactions impacting larval growth of Drosophila in the wild.</title>
        <authorList>
            <person name="Mure A."/>
            <person name="Sugiura Y."/>
            <person name="Maeda R."/>
            <person name="Honda K."/>
            <person name="Sakurai N."/>
            <person name="Takahashi Y."/>
            <person name="Watada M."/>
            <person name="Katoh T."/>
            <person name="Gotoh A."/>
            <person name="Gotoh Y."/>
            <person name="Taniguchi I."/>
            <person name="Nakamura K."/>
            <person name="Hayashi T."/>
            <person name="Katayama T."/>
            <person name="Uemura T."/>
            <person name="Hattori Y."/>
        </authorList>
    </citation>
    <scope>NUCLEOTIDE SEQUENCE [LARGE SCALE GENOMIC DNA]</scope>
    <source>
        <strain evidence="12 13">SB-73</strain>
    </source>
</reference>
<keyword evidence="4 10" id="KW-0808">Transferase</keyword>
<dbReference type="Gene3D" id="3.30.565.10">
    <property type="entry name" value="Histidine kinase-like ATPase, C-terminal domain"/>
    <property type="match status" value="1"/>
</dbReference>
<evidence type="ECO:0000256" key="6">
    <source>
        <dbReference type="ARBA" id="ARBA00022777"/>
    </source>
</evidence>
<dbReference type="InterPro" id="IPR018955">
    <property type="entry name" value="BCDHK/PDK_N"/>
</dbReference>
<keyword evidence="8" id="KW-0809">Transit peptide</keyword>
<dbReference type="InterPro" id="IPR036890">
    <property type="entry name" value="HATPase_C_sf"/>
</dbReference>
<dbReference type="Pfam" id="PF10436">
    <property type="entry name" value="BCDHK_Adom3"/>
    <property type="match status" value="1"/>
</dbReference>
<keyword evidence="9 10" id="KW-0496">Mitochondrion</keyword>
<evidence type="ECO:0000256" key="8">
    <source>
        <dbReference type="ARBA" id="ARBA00022946"/>
    </source>
</evidence>
<evidence type="ECO:0000256" key="1">
    <source>
        <dbReference type="ARBA" id="ARBA00004305"/>
    </source>
</evidence>
<dbReference type="Proteomes" id="UP001362899">
    <property type="component" value="Unassembled WGS sequence"/>
</dbReference>
<accession>A0AAV5RFH0</accession>
<dbReference type="Pfam" id="PF02518">
    <property type="entry name" value="HATPase_c"/>
    <property type="match status" value="1"/>
</dbReference>
<evidence type="ECO:0000256" key="3">
    <source>
        <dbReference type="ARBA" id="ARBA00022553"/>
    </source>
</evidence>
<evidence type="ECO:0000256" key="5">
    <source>
        <dbReference type="ARBA" id="ARBA00022741"/>
    </source>
</evidence>
<dbReference type="EC" id="2.7.11.-" evidence="10"/>
<keyword evidence="13" id="KW-1185">Reference proteome</keyword>